<evidence type="ECO:0000256" key="4">
    <source>
        <dbReference type="ARBA" id="ARBA00022692"/>
    </source>
</evidence>
<dbReference type="InterPro" id="IPR031312">
    <property type="entry name" value="Na/sul_symport_CS"/>
</dbReference>
<comment type="similarity">
    <text evidence="2">Belongs to the SLC13A/DASS transporter (TC 2.A.47) family. NADC subfamily.</text>
</comment>
<feature type="transmembrane region" description="Helical" evidence="8">
    <location>
        <begin position="536"/>
        <end position="554"/>
    </location>
</feature>
<feature type="transmembrane region" description="Helical" evidence="8">
    <location>
        <begin position="87"/>
        <end position="108"/>
    </location>
</feature>
<evidence type="ECO:0000313" key="10">
    <source>
        <dbReference type="Proteomes" id="UP000557315"/>
    </source>
</evidence>
<feature type="transmembrane region" description="Helical" evidence="8">
    <location>
        <begin position="253"/>
        <end position="278"/>
    </location>
</feature>
<comment type="caution">
    <text evidence="9">The sequence shown here is derived from an EMBL/GenBank/DDBJ whole genome shotgun (WGS) entry which is preliminary data.</text>
</comment>
<dbReference type="GO" id="GO:0015138">
    <property type="term" value="F:fumarate transmembrane transporter activity"/>
    <property type="evidence" value="ECO:0007669"/>
    <property type="project" value="TreeGrafter"/>
</dbReference>
<feature type="transmembrane region" description="Helical" evidence="8">
    <location>
        <begin position="477"/>
        <end position="498"/>
    </location>
</feature>
<evidence type="ECO:0000313" key="9">
    <source>
        <dbReference type="EMBL" id="NWV58123.1"/>
    </source>
</evidence>
<dbReference type="AlphaFoldDB" id="A0A7K6G4A8"/>
<dbReference type="EMBL" id="VZRO01008507">
    <property type="protein sequence ID" value="NWV58123.1"/>
    <property type="molecule type" value="Genomic_DNA"/>
</dbReference>
<keyword evidence="3" id="KW-0813">Transport</keyword>
<feature type="transmembrane region" description="Helical" evidence="8">
    <location>
        <begin position="322"/>
        <end position="340"/>
    </location>
</feature>
<keyword evidence="5 8" id="KW-1133">Transmembrane helix</keyword>
<protein>
    <submittedName>
        <fullName evidence="9">S13A2 protein</fullName>
    </submittedName>
</protein>
<gene>
    <name evidence="9" type="primary">Slc13a2</name>
    <name evidence="9" type="ORF">DAPCHR_R14151</name>
</gene>
<dbReference type="GO" id="GO:0015141">
    <property type="term" value="F:succinate transmembrane transporter activity"/>
    <property type="evidence" value="ECO:0007669"/>
    <property type="project" value="TreeGrafter"/>
</dbReference>
<dbReference type="GO" id="GO:0017153">
    <property type="term" value="F:sodium:dicarboxylate symporter activity"/>
    <property type="evidence" value="ECO:0007669"/>
    <property type="project" value="TreeGrafter"/>
</dbReference>
<keyword evidence="10" id="KW-1185">Reference proteome</keyword>
<name>A0A7K6G4A8_9CORV</name>
<dbReference type="Proteomes" id="UP000557315">
    <property type="component" value="Unassembled WGS sequence"/>
</dbReference>
<evidence type="ECO:0000256" key="5">
    <source>
        <dbReference type="ARBA" id="ARBA00022989"/>
    </source>
</evidence>
<dbReference type="PROSITE" id="PS01271">
    <property type="entry name" value="NA_SULFATE"/>
    <property type="match status" value="1"/>
</dbReference>
<feature type="transmembrane region" description="Helical" evidence="8">
    <location>
        <begin position="12"/>
        <end position="36"/>
    </location>
</feature>
<accession>A0A7K6G4A8</accession>
<feature type="non-terminal residue" evidence="9">
    <location>
        <position position="570"/>
    </location>
</feature>
<dbReference type="GO" id="GO:0005886">
    <property type="term" value="C:plasma membrane"/>
    <property type="evidence" value="ECO:0007669"/>
    <property type="project" value="TreeGrafter"/>
</dbReference>
<evidence type="ECO:0000256" key="7">
    <source>
        <dbReference type="ARBA" id="ARBA00023201"/>
    </source>
</evidence>
<reference evidence="9 10" key="1">
    <citation type="submission" date="2019-09" db="EMBL/GenBank/DDBJ databases">
        <title>Bird 10,000 Genomes (B10K) Project - Family phase.</title>
        <authorList>
            <person name="Zhang G."/>
        </authorList>
    </citation>
    <scope>NUCLEOTIDE SEQUENCE [LARGE SCALE GENOMIC DNA]</scope>
    <source>
        <strain evidence="9">B10K-DU-029-47</strain>
        <tissue evidence="9">Heart</tissue>
    </source>
</reference>
<dbReference type="GO" id="GO:0015139">
    <property type="term" value="F:alpha-ketoglutarate transmembrane transporter activity"/>
    <property type="evidence" value="ECO:0007669"/>
    <property type="project" value="TreeGrafter"/>
</dbReference>
<dbReference type="PANTHER" id="PTHR10283">
    <property type="entry name" value="SOLUTE CARRIER FAMILY 13 MEMBER"/>
    <property type="match status" value="1"/>
</dbReference>
<organism evidence="9 10">
    <name type="scientific">Daphoenositta chrysoptera</name>
    <name type="common">varied sittella</name>
    <dbReference type="NCBI Taxonomy" id="254528"/>
    <lineage>
        <taxon>Eukaryota</taxon>
        <taxon>Metazoa</taxon>
        <taxon>Chordata</taxon>
        <taxon>Craniata</taxon>
        <taxon>Vertebrata</taxon>
        <taxon>Euteleostomi</taxon>
        <taxon>Archelosauria</taxon>
        <taxon>Archosauria</taxon>
        <taxon>Dinosauria</taxon>
        <taxon>Saurischia</taxon>
        <taxon>Theropoda</taxon>
        <taxon>Coelurosauria</taxon>
        <taxon>Aves</taxon>
        <taxon>Neognathae</taxon>
        <taxon>Neoaves</taxon>
        <taxon>Telluraves</taxon>
        <taxon>Australaves</taxon>
        <taxon>Passeriformes</taxon>
        <taxon>Corvoidea</taxon>
        <taxon>Pachycephalidae</taxon>
        <taxon>Daphoenositta</taxon>
    </lineage>
</organism>
<evidence type="ECO:0000256" key="2">
    <source>
        <dbReference type="ARBA" id="ARBA00006772"/>
    </source>
</evidence>
<keyword evidence="6 8" id="KW-0472">Membrane</keyword>
<keyword evidence="4 8" id="KW-0812">Transmembrane</keyword>
<evidence type="ECO:0000256" key="3">
    <source>
        <dbReference type="ARBA" id="ARBA00022448"/>
    </source>
</evidence>
<dbReference type="Pfam" id="PF00939">
    <property type="entry name" value="Na_sulph_symp"/>
    <property type="match status" value="1"/>
</dbReference>
<proteinExistence type="inferred from homology"/>
<keyword evidence="7" id="KW-0406">Ion transport</keyword>
<dbReference type="PANTHER" id="PTHR10283:SF82">
    <property type="entry name" value="SOLUTE CARRIER FAMILY 13 MEMBER 2"/>
    <property type="match status" value="1"/>
</dbReference>
<evidence type="ECO:0000256" key="6">
    <source>
        <dbReference type="ARBA" id="ARBA00023136"/>
    </source>
</evidence>
<keyword evidence="7" id="KW-0915">Sodium</keyword>
<evidence type="ECO:0000256" key="1">
    <source>
        <dbReference type="ARBA" id="ARBA00004141"/>
    </source>
</evidence>
<evidence type="ECO:0000256" key="8">
    <source>
        <dbReference type="SAM" id="Phobius"/>
    </source>
</evidence>
<keyword evidence="7" id="KW-0739">Sodium transport</keyword>
<dbReference type="GO" id="GO:0071285">
    <property type="term" value="P:cellular response to lithium ion"/>
    <property type="evidence" value="ECO:0007669"/>
    <property type="project" value="TreeGrafter"/>
</dbReference>
<feature type="transmembrane region" description="Helical" evidence="8">
    <location>
        <begin position="360"/>
        <end position="378"/>
    </location>
</feature>
<dbReference type="CDD" id="cd01115">
    <property type="entry name" value="SLC13_permease"/>
    <property type="match status" value="1"/>
</dbReference>
<feature type="transmembrane region" description="Helical" evidence="8">
    <location>
        <begin position="504"/>
        <end position="524"/>
    </location>
</feature>
<comment type="subcellular location">
    <subcellularLocation>
        <location evidence="1">Membrane</location>
        <topology evidence="1">Multi-pass membrane protein</topology>
    </subcellularLocation>
</comment>
<dbReference type="InterPro" id="IPR001898">
    <property type="entry name" value="SLC13A/DASS"/>
</dbReference>
<sequence>PWQEAECGYVIIVMAIFWCTEALPLAVTALLPVLLFPLMNIMDSTTVCQEYLKDTNMLFLGGLVMAIAIENWNLHKRVALRVLLITGVRPALLLMGFMVVTAFLSMWISNTATTAMMVPIAQAVMEQLHKSEVESSTPGQVSEHTNKAFELQEKSPESLKQAEEKGPRPFPVQYSSCISFVLWDLGDSHVLTVEEERKRNELIEKKHLNLSKGMSLCICYSSSIGGIATLTGTTPNLVLQGQINDLFPGNGGIINFASWFSFAFPTMVVLLILAWIWLQILYLGCNFKKNFGCGVSPAAKAKEEQAYEIIKEESKKLGKMKFAEIEVLILFVLLVLLWFTREPGFFPGWATVLFNKNDTSYVTDATVALFISILLFILPSGFSNQDQGQTGARAKFQAPPALLDWKVVQEKMPWNIVFLLGGGFALAKGSEESGLSEWLGTKLTPLQSIPHPAIAFLLCLLIATFTECTSNVATTTLFLPILASMAEAICLNPLYVMLPCTLSASLAFMLPVATPPNAIVFSYGQLRVIDMARAGFVLNILGVLTITLAINTWASSLFQLQTFPSWANKT</sequence>
<feature type="non-terminal residue" evidence="9">
    <location>
        <position position="1"/>
    </location>
</feature>
<feature type="transmembrane region" description="Helical" evidence="8">
    <location>
        <begin position="57"/>
        <end position="75"/>
    </location>
</feature>